<dbReference type="EMBL" id="PFMR01000232">
    <property type="protein sequence ID" value="PIZ15773.1"/>
    <property type="molecule type" value="Genomic_DNA"/>
</dbReference>
<dbReference type="Gene3D" id="2.40.160.60">
    <property type="entry name" value="Outer membrane protein transport protein (OMPP1/FadL/TodX)"/>
    <property type="match status" value="1"/>
</dbReference>
<dbReference type="AlphaFoldDB" id="A0A2M7S8W4"/>
<dbReference type="Proteomes" id="UP000229307">
    <property type="component" value="Unassembled WGS sequence"/>
</dbReference>
<name>A0A2M7S8W4_9BACT</name>
<dbReference type="InterPro" id="IPR019861">
    <property type="entry name" value="PorP/SprF_Bacteroidetes"/>
</dbReference>
<dbReference type="Pfam" id="PF11751">
    <property type="entry name" value="PorP_SprF"/>
    <property type="match status" value="1"/>
</dbReference>
<evidence type="ECO:0000313" key="1">
    <source>
        <dbReference type="EMBL" id="PIZ15773.1"/>
    </source>
</evidence>
<gene>
    <name evidence="1" type="ORF">COY52_08815</name>
</gene>
<accession>A0A2M7S8W4</accession>
<sequence>MFNKYLNKIFVGIFILALHVTPYTLHVCYASYEDIGCGARPLGIGNAFCAIADDANAFLYNPAGLPQLKKLQVSAMYANLYPLLSDRSIISNNYLAVAYPMKQAAIGVAWFSLGAVSDPERSKAQYQENTYLLTYARQMERFYIGFSARFHSKEYGVNDWTAVNPVFTRKKTAFGVGIDAAMLYRTEDNLFKFGLLVADINQPDLGIASPSPVPMSARAGIAYEFEPVWVFNDLTGAVDVTYRDNDVKAQGGIEGWFIERTVAVRIGGGFGSNSYGLISMGASYQLTEEQYNNDFRIDYAFSCPLGGLQPTGGTHRISLTMGFDVK</sequence>
<protein>
    <recommendedName>
        <fullName evidence="3">PorV/PorQ family protein</fullName>
    </recommendedName>
</protein>
<organism evidence="1 2">
    <name type="scientific">Candidatus Desantisbacteria bacterium CG_4_10_14_0_8_um_filter_48_22</name>
    <dbReference type="NCBI Taxonomy" id="1974543"/>
    <lineage>
        <taxon>Bacteria</taxon>
        <taxon>Candidatus Desantisiibacteriota</taxon>
    </lineage>
</organism>
<reference evidence="2" key="1">
    <citation type="submission" date="2017-09" db="EMBL/GenBank/DDBJ databases">
        <title>Depth-based differentiation of microbial function through sediment-hosted aquifers and enrichment of novel symbionts in the deep terrestrial subsurface.</title>
        <authorList>
            <person name="Probst A.J."/>
            <person name="Ladd B."/>
            <person name="Jarett J.K."/>
            <person name="Geller-Mcgrath D.E."/>
            <person name="Sieber C.M.K."/>
            <person name="Emerson J.B."/>
            <person name="Anantharaman K."/>
            <person name="Thomas B.C."/>
            <person name="Malmstrom R."/>
            <person name="Stieglmeier M."/>
            <person name="Klingl A."/>
            <person name="Woyke T."/>
            <person name="Ryan C.M."/>
            <person name="Banfield J.F."/>
        </authorList>
    </citation>
    <scope>NUCLEOTIDE SEQUENCE [LARGE SCALE GENOMIC DNA]</scope>
</reference>
<comment type="caution">
    <text evidence="1">The sequence shown here is derived from an EMBL/GenBank/DDBJ whole genome shotgun (WGS) entry which is preliminary data.</text>
</comment>
<evidence type="ECO:0008006" key="3">
    <source>
        <dbReference type="Google" id="ProtNLM"/>
    </source>
</evidence>
<proteinExistence type="predicted"/>
<evidence type="ECO:0000313" key="2">
    <source>
        <dbReference type="Proteomes" id="UP000229307"/>
    </source>
</evidence>
<dbReference type="SUPFAM" id="SSF56935">
    <property type="entry name" value="Porins"/>
    <property type="match status" value="1"/>
</dbReference>